<comment type="caution">
    <text evidence="3">The sequence shown here is derived from an EMBL/GenBank/DDBJ whole genome shotgun (WGS) entry which is preliminary data.</text>
</comment>
<organism evidence="3 4">
    <name type="scientific">Devosia insulae DS-56</name>
    <dbReference type="NCBI Taxonomy" id="1116389"/>
    <lineage>
        <taxon>Bacteria</taxon>
        <taxon>Pseudomonadati</taxon>
        <taxon>Pseudomonadota</taxon>
        <taxon>Alphaproteobacteria</taxon>
        <taxon>Hyphomicrobiales</taxon>
        <taxon>Devosiaceae</taxon>
        <taxon>Devosia</taxon>
    </lineage>
</organism>
<sequence length="337" mass="35900">MSKLNLLSGSYTGPNGEGLKLLSFDTASGDIELTRSFPGTPDVSWIAFAPSSRTVYVTNEMAEQAGAFSLATDNSTATPLGYQSTGAKYPCYLRISPKGTKLAVANYGDDSTPVFSIDAATGALKADPTVLRSAHAHDKGHAHWTQWSPEADRLYVVDLGHDEVRSVRYEAGNFVGGPETAFATPKGAGPRHLAFHPNGKFAYLFTEYAETVTALAREAGGKLTELDTLSALPADFKGESTGAHIQINATGTVLYVSNRGHNSITAFAIATDGKISLKQNISCGGNWPRFFLLLEKHLIVANQESEDLVVFDVAADGTLSATGKVFKLQKPVALLQI</sequence>
<reference evidence="3 4" key="1">
    <citation type="journal article" date="2015" name="Genome Announc.">
        <title>Genome Assemblies of Three Soil-Associated Devosia species: D. insulae, D. limi, and D. soli.</title>
        <authorList>
            <person name="Hassan Y.I."/>
            <person name="Lepp D."/>
            <person name="Zhou T."/>
        </authorList>
    </citation>
    <scope>NUCLEOTIDE SEQUENCE [LARGE SCALE GENOMIC DNA]</scope>
    <source>
        <strain evidence="3 4">DS-56</strain>
    </source>
</reference>
<dbReference type="GO" id="GO:0017057">
    <property type="term" value="F:6-phosphogluconolactonase activity"/>
    <property type="evidence" value="ECO:0007669"/>
    <property type="project" value="TreeGrafter"/>
</dbReference>
<dbReference type="AlphaFoldDB" id="A0A1E5XWK9"/>
<accession>A0A1E5XWK9</accession>
<dbReference type="SUPFAM" id="SSF51004">
    <property type="entry name" value="C-terminal (heme d1) domain of cytochrome cd1-nitrite reductase"/>
    <property type="match status" value="1"/>
</dbReference>
<dbReference type="Pfam" id="PF10282">
    <property type="entry name" value="Lactonase"/>
    <property type="match status" value="1"/>
</dbReference>
<gene>
    <name evidence="3" type="ORF">VW23_009160</name>
</gene>
<dbReference type="OrthoDB" id="9790815at2"/>
<evidence type="ECO:0000313" key="3">
    <source>
        <dbReference type="EMBL" id="OEO32971.1"/>
    </source>
</evidence>
<keyword evidence="2" id="KW-0313">Glucose metabolism</keyword>
<evidence type="ECO:0000313" key="4">
    <source>
        <dbReference type="Proteomes" id="UP000095463"/>
    </source>
</evidence>
<evidence type="ECO:0000256" key="2">
    <source>
        <dbReference type="ARBA" id="ARBA00022526"/>
    </source>
</evidence>
<name>A0A1E5XWK9_9HYPH</name>
<dbReference type="Proteomes" id="UP000095463">
    <property type="component" value="Unassembled WGS sequence"/>
</dbReference>
<dbReference type="Gene3D" id="2.130.10.10">
    <property type="entry name" value="YVTN repeat-like/Quinoprotein amine dehydrogenase"/>
    <property type="match status" value="1"/>
</dbReference>
<keyword evidence="2" id="KW-0119">Carbohydrate metabolism</keyword>
<dbReference type="PANTHER" id="PTHR30344">
    <property type="entry name" value="6-PHOSPHOGLUCONOLACTONASE-RELATED"/>
    <property type="match status" value="1"/>
</dbReference>
<dbReference type="InterPro" id="IPR050282">
    <property type="entry name" value="Cycloisomerase_2"/>
</dbReference>
<protein>
    <recommendedName>
        <fullName evidence="5">6-phosphogluconolactonase</fullName>
    </recommendedName>
</protein>
<dbReference type="RefSeq" id="WP_069907934.1">
    <property type="nucleotide sequence ID" value="NZ_LAJE02000044.1"/>
</dbReference>
<proteinExistence type="inferred from homology"/>
<dbReference type="InterPro" id="IPR015943">
    <property type="entry name" value="WD40/YVTN_repeat-like_dom_sf"/>
</dbReference>
<dbReference type="GO" id="GO:0006006">
    <property type="term" value="P:glucose metabolic process"/>
    <property type="evidence" value="ECO:0007669"/>
    <property type="project" value="UniProtKB-KW"/>
</dbReference>
<dbReference type="PANTHER" id="PTHR30344:SF1">
    <property type="entry name" value="6-PHOSPHOGLUCONOLACTONASE"/>
    <property type="match status" value="1"/>
</dbReference>
<evidence type="ECO:0000256" key="1">
    <source>
        <dbReference type="ARBA" id="ARBA00005564"/>
    </source>
</evidence>
<dbReference type="InterPro" id="IPR011048">
    <property type="entry name" value="Haem_d1_sf"/>
</dbReference>
<comment type="similarity">
    <text evidence="1">Belongs to the cycloisomerase 2 family.</text>
</comment>
<dbReference type="InterPro" id="IPR019405">
    <property type="entry name" value="Lactonase_7-beta_prop"/>
</dbReference>
<keyword evidence="4" id="KW-1185">Reference proteome</keyword>
<evidence type="ECO:0008006" key="5">
    <source>
        <dbReference type="Google" id="ProtNLM"/>
    </source>
</evidence>
<dbReference type="EMBL" id="LAJE02000044">
    <property type="protein sequence ID" value="OEO32971.1"/>
    <property type="molecule type" value="Genomic_DNA"/>
</dbReference>